<evidence type="ECO:0000256" key="2">
    <source>
        <dbReference type="ARBA" id="ARBA00022908"/>
    </source>
</evidence>
<evidence type="ECO:0000256" key="1">
    <source>
        <dbReference type="ARBA" id="ARBA00008857"/>
    </source>
</evidence>
<evidence type="ECO:0000313" key="6">
    <source>
        <dbReference type="EMBL" id="NKF24646.1"/>
    </source>
</evidence>
<feature type="domain" description="Tyr recombinase" evidence="5">
    <location>
        <begin position="69"/>
        <end position="237"/>
    </location>
</feature>
<dbReference type="PANTHER" id="PTHR30349:SF64">
    <property type="entry name" value="PROPHAGE INTEGRASE INTD-RELATED"/>
    <property type="match status" value="1"/>
</dbReference>
<dbReference type="Gene3D" id="1.10.443.10">
    <property type="entry name" value="Intergrase catalytic core"/>
    <property type="match status" value="1"/>
</dbReference>
<evidence type="ECO:0000256" key="4">
    <source>
        <dbReference type="ARBA" id="ARBA00023172"/>
    </source>
</evidence>
<dbReference type="PANTHER" id="PTHR30349">
    <property type="entry name" value="PHAGE INTEGRASE-RELATED"/>
    <property type="match status" value="1"/>
</dbReference>
<evidence type="ECO:0000259" key="5">
    <source>
        <dbReference type="PROSITE" id="PS51898"/>
    </source>
</evidence>
<keyword evidence="4" id="KW-0233">DNA recombination</keyword>
<dbReference type="PROSITE" id="PS51898">
    <property type="entry name" value="TYR_RECOMBINASE"/>
    <property type="match status" value="1"/>
</dbReference>
<dbReference type="Pfam" id="PF00589">
    <property type="entry name" value="Phage_integrase"/>
    <property type="match status" value="1"/>
</dbReference>
<name>A0A969WG27_9GAMM</name>
<dbReference type="InterPro" id="IPR002104">
    <property type="entry name" value="Integrase_catalytic"/>
</dbReference>
<dbReference type="InterPro" id="IPR013762">
    <property type="entry name" value="Integrase-like_cat_sf"/>
</dbReference>
<dbReference type="Proteomes" id="UP000653472">
    <property type="component" value="Unassembled WGS sequence"/>
</dbReference>
<comment type="similarity">
    <text evidence="1">Belongs to the 'phage' integrase family.</text>
</comment>
<dbReference type="InterPro" id="IPR010998">
    <property type="entry name" value="Integrase_recombinase_N"/>
</dbReference>
<reference evidence="6" key="1">
    <citation type="submission" date="2020-03" db="EMBL/GenBank/DDBJ databases">
        <title>Solimonas marina sp. nov., isolated from deep seawater of the Pacific Ocean.</title>
        <authorList>
            <person name="Liu X."/>
            <person name="Lai Q."/>
            <person name="Sun F."/>
            <person name="Gai Y."/>
            <person name="Li G."/>
            <person name="Shao Z."/>
        </authorList>
    </citation>
    <scope>NUCLEOTIDE SEQUENCE</scope>
    <source>
        <strain evidence="6">C16B3</strain>
    </source>
</reference>
<dbReference type="GO" id="GO:0006310">
    <property type="term" value="P:DNA recombination"/>
    <property type="evidence" value="ECO:0007669"/>
    <property type="project" value="UniProtKB-KW"/>
</dbReference>
<protein>
    <submittedName>
        <fullName evidence="6">Site-specific integrase</fullName>
    </submittedName>
</protein>
<keyword evidence="3" id="KW-0238">DNA-binding</keyword>
<proteinExistence type="inferred from homology"/>
<evidence type="ECO:0000313" key="7">
    <source>
        <dbReference type="Proteomes" id="UP000653472"/>
    </source>
</evidence>
<dbReference type="SUPFAM" id="SSF56349">
    <property type="entry name" value="DNA breaking-rejoining enzymes"/>
    <property type="match status" value="1"/>
</dbReference>
<organism evidence="6 7">
    <name type="scientific">Solimonas marina</name>
    <dbReference type="NCBI Taxonomy" id="2714601"/>
    <lineage>
        <taxon>Bacteria</taxon>
        <taxon>Pseudomonadati</taxon>
        <taxon>Pseudomonadota</taxon>
        <taxon>Gammaproteobacteria</taxon>
        <taxon>Nevskiales</taxon>
        <taxon>Nevskiaceae</taxon>
        <taxon>Solimonas</taxon>
    </lineage>
</organism>
<dbReference type="RefSeq" id="WP_168149956.1">
    <property type="nucleotide sequence ID" value="NZ_JAAVXB010000018.1"/>
</dbReference>
<dbReference type="InterPro" id="IPR011010">
    <property type="entry name" value="DNA_brk_join_enz"/>
</dbReference>
<dbReference type="AlphaFoldDB" id="A0A969WG27"/>
<dbReference type="GO" id="GO:0003677">
    <property type="term" value="F:DNA binding"/>
    <property type="evidence" value="ECO:0007669"/>
    <property type="project" value="UniProtKB-KW"/>
</dbReference>
<keyword evidence="2" id="KW-0229">DNA integration</keyword>
<evidence type="ECO:0000256" key="3">
    <source>
        <dbReference type="ARBA" id="ARBA00023125"/>
    </source>
</evidence>
<dbReference type="InterPro" id="IPR050090">
    <property type="entry name" value="Tyrosine_recombinase_XerCD"/>
</dbReference>
<dbReference type="Gene3D" id="1.10.150.130">
    <property type="match status" value="1"/>
</dbReference>
<gene>
    <name evidence="6" type="ORF">G7Y82_20245</name>
</gene>
<comment type="caution">
    <text evidence="6">The sequence shown here is derived from an EMBL/GenBank/DDBJ whole genome shotgun (WGS) entry which is preliminary data.</text>
</comment>
<accession>A0A969WG27</accession>
<dbReference type="CDD" id="cd00796">
    <property type="entry name" value="INT_Rci_Hp1_C"/>
    <property type="match status" value="1"/>
</dbReference>
<sequence>MNPRLEDLVLPSIDADRVDQLVDDLVSAGLRPATSNRILSVLRAILNAATAWRWLAYAPKVRQLKDRAKRVRFLTFSEAQRLLTFLPDHLADLAAFSLETGLRRSNVTGLAWQQVDQARRVAWIHSDQAKGRRAIPVPLSDAAIAVLRRNEGRHDQWVFTYRGRRIYQTSTRAWRDALERAGIEDFRWHDLRHTWASWHAQNGTPLHVLQELGGWRSPRMVQNYAHLSTEHLHGYVDRMHERVRQRAVSAKR</sequence>
<keyword evidence="7" id="KW-1185">Reference proteome</keyword>
<dbReference type="EMBL" id="JAAVXB010000018">
    <property type="protein sequence ID" value="NKF24646.1"/>
    <property type="molecule type" value="Genomic_DNA"/>
</dbReference>
<dbReference type="GO" id="GO:0015074">
    <property type="term" value="P:DNA integration"/>
    <property type="evidence" value="ECO:0007669"/>
    <property type="project" value="UniProtKB-KW"/>
</dbReference>